<proteinExistence type="predicted"/>
<dbReference type="AlphaFoldDB" id="A0A2P2K472"/>
<dbReference type="EMBL" id="GGEC01020040">
    <property type="protein sequence ID" value="MBX00524.1"/>
    <property type="molecule type" value="Transcribed_RNA"/>
</dbReference>
<organism evidence="1">
    <name type="scientific">Rhizophora mucronata</name>
    <name type="common">Asiatic mangrove</name>
    <dbReference type="NCBI Taxonomy" id="61149"/>
    <lineage>
        <taxon>Eukaryota</taxon>
        <taxon>Viridiplantae</taxon>
        <taxon>Streptophyta</taxon>
        <taxon>Embryophyta</taxon>
        <taxon>Tracheophyta</taxon>
        <taxon>Spermatophyta</taxon>
        <taxon>Magnoliopsida</taxon>
        <taxon>eudicotyledons</taxon>
        <taxon>Gunneridae</taxon>
        <taxon>Pentapetalae</taxon>
        <taxon>rosids</taxon>
        <taxon>fabids</taxon>
        <taxon>Malpighiales</taxon>
        <taxon>Rhizophoraceae</taxon>
        <taxon>Rhizophora</taxon>
    </lineage>
</organism>
<reference evidence="1" key="1">
    <citation type="submission" date="2018-02" db="EMBL/GenBank/DDBJ databases">
        <title>Rhizophora mucronata_Transcriptome.</title>
        <authorList>
            <person name="Meera S.P."/>
            <person name="Sreeshan A."/>
            <person name="Augustine A."/>
        </authorList>
    </citation>
    <scope>NUCLEOTIDE SEQUENCE</scope>
    <source>
        <tissue evidence="1">Leaf</tissue>
    </source>
</reference>
<protein>
    <submittedName>
        <fullName evidence="1">Uncharacterized protein</fullName>
    </submittedName>
</protein>
<evidence type="ECO:0000313" key="1">
    <source>
        <dbReference type="EMBL" id="MBX00524.1"/>
    </source>
</evidence>
<accession>A0A2P2K472</accession>
<sequence length="47" mass="5473">MQGFVIPHCLWELNTIPTMKYNDIQVKSNLSKVSYLLFADAWLAFLI</sequence>
<name>A0A2P2K472_RHIMU</name>